<dbReference type="Gene3D" id="3.30.465.10">
    <property type="match status" value="1"/>
</dbReference>
<organism evidence="5 6">
    <name type="scientific">Mesorhizobium qingshengii</name>
    <dbReference type="NCBI Taxonomy" id="1165689"/>
    <lineage>
        <taxon>Bacteria</taxon>
        <taxon>Pseudomonadati</taxon>
        <taxon>Pseudomonadota</taxon>
        <taxon>Alphaproteobacteria</taxon>
        <taxon>Hyphomicrobiales</taxon>
        <taxon>Phyllobacteriaceae</taxon>
        <taxon>Mesorhizobium</taxon>
    </lineage>
</organism>
<dbReference type="InterPro" id="IPR036683">
    <property type="entry name" value="CO_DH_flav_C_dom_sf"/>
</dbReference>
<accession>A0A1G5WU32</accession>
<keyword evidence="3" id="KW-0560">Oxidoreductase</keyword>
<feature type="domain" description="FAD-binding PCMH-type" evidence="4">
    <location>
        <begin position="1"/>
        <end position="177"/>
    </location>
</feature>
<dbReference type="AlphaFoldDB" id="A0A1G5WU32"/>
<dbReference type="STRING" id="1165689.SAMN02927914_01740"/>
<sequence>MPGQNGERFHAATSLTDAIAALADRGSAGAALAGATWIMRAPLRHERRDLSYVAISKIDELRRLDILDREISIGACVTHAELASSLGSLPECRALAQAAVNSANPAVRNVATIGGNLCASAFAAADLVPALICLDAELEIEGAKGSERMTVKRFLEVRTGIGPDRLVRRVIVPRTARRSAHIRLPLRKAGDYPVAIVSLAATLNPTGVVESARVAVGSVEPVARRWEQLETSLVGHSLDPRRAAEQAERFCGDFLGREGVEAPGWYRVKVLPSLVRRAVLALQEQS</sequence>
<dbReference type="PANTHER" id="PTHR42659">
    <property type="entry name" value="XANTHINE DEHYDROGENASE SUBUNIT C-RELATED"/>
    <property type="match status" value="1"/>
</dbReference>
<dbReference type="PROSITE" id="PS51387">
    <property type="entry name" value="FAD_PCMH"/>
    <property type="match status" value="1"/>
</dbReference>
<evidence type="ECO:0000259" key="4">
    <source>
        <dbReference type="PROSITE" id="PS51387"/>
    </source>
</evidence>
<evidence type="ECO:0000313" key="5">
    <source>
        <dbReference type="EMBL" id="SDA61671.1"/>
    </source>
</evidence>
<dbReference type="SUPFAM" id="SSF55447">
    <property type="entry name" value="CO dehydrogenase flavoprotein C-terminal domain-like"/>
    <property type="match status" value="1"/>
</dbReference>
<protein>
    <submittedName>
        <fullName evidence="5">Carbon-monoxide dehydrogenase medium subunit</fullName>
    </submittedName>
</protein>
<evidence type="ECO:0000256" key="2">
    <source>
        <dbReference type="ARBA" id="ARBA00022827"/>
    </source>
</evidence>
<dbReference type="GO" id="GO:0016491">
    <property type="term" value="F:oxidoreductase activity"/>
    <property type="evidence" value="ECO:0007669"/>
    <property type="project" value="UniProtKB-KW"/>
</dbReference>
<dbReference type="InterPro" id="IPR016166">
    <property type="entry name" value="FAD-bd_PCMH"/>
</dbReference>
<name>A0A1G5WU32_9HYPH</name>
<evidence type="ECO:0000313" key="6">
    <source>
        <dbReference type="Proteomes" id="UP000198588"/>
    </source>
</evidence>
<dbReference type="OrthoDB" id="7907344at2"/>
<dbReference type="InterPro" id="IPR002346">
    <property type="entry name" value="Mopterin_DH_FAD-bd"/>
</dbReference>
<dbReference type="GO" id="GO:0071949">
    <property type="term" value="F:FAD binding"/>
    <property type="evidence" value="ECO:0007669"/>
    <property type="project" value="InterPro"/>
</dbReference>
<dbReference type="InterPro" id="IPR005107">
    <property type="entry name" value="CO_DH_flav_C"/>
</dbReference>
<dbReference type="Gene3D" id="3.30.390.50">
    <property type="entry name" value="CO dehydrogenase flavoprotein, C-terminal domain"/>
    <property type="match status" value="1"/>
</dbReference>
<dbReference type="Pfam" id="PF00941">
    <property type="entry name" value="FAD_binding_5"/>
    <property type="match status" value="1"/>
</dbReference>
<gene>
    <name evidence="5" type="ORF">SAMN02927914_01740</name>
</gene>
<dbReference type="SMART" id="SM01092">
    <property type="entry name" value="CO_deh_flav_C"/>
    <property type="match status" value="1"/>
</dbReference>
<dbReference type="Proteomes" id="UP000198588">
    <property type="component" value="Unassembled WGS sequence"/>
</dbReference>
<dbReference type="InterPro" id="IPR036318">
    <property type="entry name" value="FAD-bd_PCMH-like_sf"/>
</dbReference>
<keyword evidence="1" id="KW-0285">Flavoprotein</keyword>
<evidence type="ECO:0000256" key="3">
    <source>
        <dbReference type="ARBA" id="ARBA00023002"/>
    </source>
</evidence>
<reference evidence="5 6" key="1">
    <citation type="submission" date="2016-10" db="EMBL/GenBank/DDBJ databases">
        <authorList>
            <person name="de Groot N.N."/>
        </authorList>
    </citation>
    <scope>NUCLEOTIDE SEQUENCE [LARGE SCALE GENOMIC DNA]</scope>
    <source>
        <strain evidence="5 6">CGMCC 1.12097</strain>
    </source>
</reference>
<dbReference type="Pfam" id="PF03450">
    <property type="entry name" value="CO_deh_flav_C"/>
    <property type="match status" value="1"/>
</dbReference>
<dbReference type="PANTHER" id="PTHR42659:SF2">
    <property type="entry name" value="XANTHINE DEHYDROGENASE SUBUNIT C-RELATED"/>
    <property type="match status" value="1"/>
</dbReference>
<proteinExistence type="predicted"/>
<dbReference type="InterPro" id="IPR016169">
    <property type="entry name" value="FAD-bd_PCMH_sub2"/>
</dbReference>
<dbReference type="EMBL" id="FMXM01000004">
    <property type="protein sequence ID" value="SDA61671.1"/>
    <property type="molecule type" value="Genomic_DNA"/>
</dbReference>
<dbReference type="InterPro" id="IPR051312">
    <property type="entry name" value="Diverse_Substr_Oxidored"/>
</dbReference>
<dbReference type="SUPFAM" id="SSF56176">
    <property type="entry name" value="FAD-binding/transporter-associated domain-like"/>
    <property type="match status" value="1"/>
</dbReference>
<dbReference type="RefSeq" id="WP_091576788.1">
    <property type="nucleotide sequence ID" value="NZ_FMXM01000004.1"/>
</dbReference>
<evidence type="ECO:0000256" key="1">
    <source>
        <dbReference type="ARBA" id="ARBA00022630"/>
    </source>
</evidence>
<keyword evidence="2" id="KW-0274">FAD</keyword>